<evidence type="ECO:0000256" key="1">
    <source>
        <dbReference type="SAM" id="Phobius"/>
    </source>
</evidence>
<dbReference type="AlphaFoldDB" id="A0A2S5SY65"/>
<proteinExistence type="predicted"/>
<dbReference type="RefSeq" id="WP_104300549.1">
    <property type="nucleotide sequence ID" value="NZ_PSNX01000002.1"/>
</dbReference>
<gene>
    <name evidence="3" type="ORF">C1704_02165</name>
</gene>
<dbReference type="Proteomes" id="UP000238605">
    <property type="component" value="Unassembled WGS sequence"/>
</dbReference>
<feature type="transmembrane region" description="Helical" evidence="1">
    <location>
        <begin position="348"/>
        <end position="374"/>
    </location>
</feature>
<dbReference type="EMBL" id="PSNX01000002">
    <property type="protein sequence ID" value="PPE67690.1"/>
    <property type="molecule type" value="Genomic_DNA"/>
</dbReference>
<keyword evidence="1" id="KW-0472">Membrane</keyword>
<feature type="transmembrane region" description="Helical" evidence="1">
    <location>
        <begin position="130"/>
        <end position="153"/>
    </location>
</feature>
<evidence type="ECO:0000313" key="3">
    <source>
        <dbReference type="EMBL" id="PPE67690.1"/>
    </source>
</evidence>
<dbReference type="OrthoDB" id="6050524at2"/>
<dbReference type="SUPFAM" id="SSF103473">
    <property type="entry name" value="MFS general substrate transporter"/>
    <property type="match status" value="1"/>
</dbReference>
<reference evidence="3 4" key="1">
    <citation type="submission" date="2018-02" db="EMBL/GenBank/DDBJ databases">
        <title>Reclassifiation of [Polyangium] brachysporum DSM 7029 as Guopingzhaonella breviflexa gen. nov., sp. nov., a member of the family Comamonadaceae.</title>
        <authorList>
            <person name="Tang B."/>
        </authorList>
    </citation>
    <scope>NUCLEOTIDE SEQUENCE [LARGE SCALE GENOMIC DNA]</scope>
    <source>
        <strain evidence="3 4">BCRC 80649</strain>
    </source>
</reference>
<comment type="caution">
    <text evidence="3">The sequence shown here is derived from an EMBL/GenBank/DDBJ whole genome shotgun (WGS) entry which is preliminary data.</text>
</comment>
<accession>A0A2S5SY65</accession>
<feature type="transmembrane region" description="Helical" evidence="1">
    <location>
        <begin position="323"/>
        <end position="342"/>
    </location>
</feature>
<feature type="domain" description="DUF6708" evidence="2">
    <location>
        <begin position="151"/>
        <end position="386"/>
    </location>
</feature>
<name>A0A2S5SY65_9BURK</name>
<dbReference type="InterPro" id="IPR036259">
    <property type="entry name" value="MFS_trans_sf"/>
</dbReference>
<protein>
    <recommendedName>
        <fullName evidence="2">DUF6708 domain-containing protein</fullName>
    </recommendedName>
</protein>
<feature type="transmembrane region" description="Helical" evidence="1">
    <location>
        <begin position="99"/>
        <end position="124"/>
    </location>
</feature>
<keyword evidence="1" id="KW-1133">Transmembrane helix</keyword>
<sequence length="400" mass="44744">MSKSVDTGLGERRVLEPLYEHGQHVLPIYAAGERVAASSASVEEVKKRGGVRLRPALGRYDKQQRAAAQPQAYGWIKAIYPEAIEFTAMRQELEGMPMIQAAIGLLVGGGGAAIGAWAMTWPFIYSIDGLGYQAFFFIGGLLMAIFSLLFLLYMVGTPIRLLWGGPRDLPVIFDRAHRKVYVMQREVAPGLWGLLKPWPVKACAYDWELVQAEHHTEVAPNPGTGARRIHRLAFTVRRSAEDPTLIGHFQVALGLALTEPMVAPLWEHIRRFMEERGPHLPHPSEPLDERSDDRPSWWQAAGRTGPFGPRYGWWWKEHPGITLFYHLIGIPGLALFIAGWIRMNGNPIAFMALLAPYIPLSINWGLATGLWLVAHTSRVYEWPQAVRQAIGEPVRKGAGW</sequence>
<organism evidence="3 4">
    <name type="scientific">Caldimonas caldifontis</name>
    <dbReference type="NCBI Taxonomy" id="1452508"/>
    <lineage>
        <taxon>Bacteria</taxon>
        <taxon>Pseudomonadati</taxon>
        <taxon>Pseudomonadota</taxon>
        <taxon>Betaproteobacteria</taxon>
        <taxon>Burkholderiales</taxon>
        <taxon>Sphaerotilaceae</taxon>
        <taxon>Caldimonas</taxon>
    </lineage>
</organism>
<keyword evidence="4" id="KW-1185">Reference proteome</keyword>
<dbReference type="InterPro" id="IPR046554">
    <property type="entry name" value="DUF6708"/>
</dbReference>
<evidence type="ECO:0000259" key="2">
    <source>
        <dbReference type="Pfam" id="PF20455"/>
    </source>
</evidence>
<keyword evidence="1" id="KW-0812">Transmembrane</keyword>
<dbReference type="Pfam" id="PF20455">
    <property type="entry name" value="DUF6708"/>
    <property type="match status" value="1"/>
</dbReference>
<evidence type="ECO:0000313" key="4">
    <source>
        <dbReference type="Proteomes" id="UP000238605"/>
    </source>
</evidence>